<dbReference type="Pfam" id="PF24444">
    <property type="entry name" value="DUF7563"/>
    <property type="match status" value="1"/>
</dbReference>
<name>A0A7D5GHH0_9EURY</name>
<protein>
    <recommendedName>
        <fullName evidence="3">Small CPxCG-related zinc finger protein</fullName>
    </recommendedName>
</protein>
<evidence type="ECO:0000313" key="1">
    <source>
        <dbReference type="EMBL" id="QLG49108.1"/>
    </source>
</evidence>
<sequence>MPECAGCGAHVTSDYHRVFSARDGELKACINCSSNRVARDAGRSEAGSM</sequence>
<dbReference type="Proteomes" id="UP000509241">
    <property type="component" value="Chromosome"/>
</dbReference>
<keyword evidence="2" id="KW-1185">Reference proteome</keyword>
<evidence type="ECO:0008006" key="3">
    <source>
        <dbReference type="Google" id="ProtNLM"/>
    </source>
</evidence>
<dbReference type="AlphaFoldDB" id="A0A7D5GHH0"/>
<dbReference type="RefSeq" id="WP_179260843.1">
    <property type="nucleotide sequence ID" value="NZ_CP058601.1"/>
</dbReference>
<evidence type="ECO:0000313" key="2">
    <source>
        <dbReference type="Proteomes" id="UP000509241"/>
    </source>
</evidence>
<dbReference type="GeneID" id="56033569"/>
<gene>
    <name evidence="1" type="ORF">HYG82_09720</name>
</gene>
<dbReference type="OrthoDB" id="189700at2157"/>
<reference evidence="1 2" key="1">
    <citation type="submission" date="2020-07" db="EMBL/GenBank/DDBJ databases">
        <authorList>
            <person name="Cui H."/>
        </authorList>
    </citation>
    <scope>NUCLEOTIDE SEQUENCE [LARGE SCALE GENOMIC DNA]</scope>
    <source>
        <strain evidence="1 2">YPL8</strain>
    </source>
</reference>
<dbReference type="InterPro" id="IPR055985">
    <property type="entry name" value="DUF7563"/>
</dbReference>
<dbReference type="KEGG" id="haly:HYG82_09720"/>
<proteinExistence type="predicted"/>
<accession>A0A7D5GHH0</accession>
<organism evidence="1 2">
    <name type="scientific">Natrinema halophilum</name>
    <dbReference type="NCBI Taxonomy" id="1699371"/>
    <lineage>
        <taxon>Archaea</taxon>
        <taxon>Methanobacteriati</taxon>
        <taxon>Methanobacteriota</taxon>
        <taxon>Stenosarchaea group</taxon>
        <taxon>Halobacteria</taxon>
        <taxon>Halobacteriales</taxon>
        <taxon>Natrialbaceae</taxon>
        <taxon>Natrinema</taxon>
    </lineage>
</organism>
<dbReference type="EMBL" id="CP058601">
    <property type="protein sequence ID" value="QLG49108.1"/>
    <property type="molecule type" value="Genomic_DNA"/>
</dbReference>